<proteinExistence type="predicted"/>
<name>A0AAT9JE36_9CAUD</name>
<organism evidence="1">
    <name type="scientific">Porphyromonas phage phage029a_Kyudai3</name>
    <dbReference type="NCBI Taxonomy" id="3154119"/>
    <lineage>
        <taxon>Viruses</taxon>
        <taxon>Duplodnaviria</taxon>
        <taxon>Heunggongvirae</taxon>
        <taxon>Uroviricota</taxon>
        <taxon>Caudoviricetes</taxon>
        <taxon>Nixviridae</taxon>
        <taxon>Haasevirus</taxon>
        <taxon>Haasevirus pging00V</taxon>
    </lineage>
</organism>
<evidence type="ECO:0000313" key="1">
    <source>
        <dbReference type="EMBL" id="DBA56191.1"/>
    </source>
</evidence>
<protein>
    <submittedName>
        <fullName evidence="1">Uncharacterized protein</fullName>
    </submittedName>
</protein>
<accession>A0AAT9JE36</accession>
<sequence>MCVKVFSDQDLSPSTPFQRVVSDEKFFLFRKTKCLFLRYQSKKATDR</sequence>
<reference evidence="1" key="1">
    <citation type="journal article" date="2023" name="Microbiome">
        <title>Phages are unrecognized players in the ecology of the oral pathogen Porphyromonas gingivalis.</title>
        <authorList>
            <person name="Matrishin C.B."/>
            <person name="Haase E.M."/>
            <person name="Dewhirst F.E."/>
            <person name="Mark Welch J.L."/>
            <person name="Miranda-Sanchez F."/>
            <person name="Chen T."/>
            <person name="MacFarland D.C."/>
            <person name="Kauffman K.M."/>
        </authorList>
    </citation>
    <scope>NUCLEOTIDE SEQUENCE</scope>
</reference>
<dbReference type="EMBL" id="BK068110">
    <property type="protein sequence ID" value="DBA56191.1"/>
    <property type="molecule type" value="Genomic_DNA"/>
</dbReference>
<reference evidence="1" key="2">
    <citation type="submission" date="2024-05" db="EMBL/GenBank/DDBJ databases">
        <authorList>
            <person name="Matrishin C.B."/>
            <person name="Kauffman K.M."/>
        </authorList>
    </citation>
    <scope>NUCLEOTIDE SEQUENCE</scope>
</reference>